<dbReference type="PRINTS" id="PR00722">
    <property type="entry name" value="CHYMOTRYPSIN"/>
</dbReference>
<dbReference type="InterPro" id="IPR051487">
    <property type="entry name" value="Ser/Thr_Proteases_Immune/Dev"/>
</dbReference>
<evidence type="ECO:0000256" key="10">
    <source>
        <dbReference type="ARBA" id="ARBA00052079"/>
    </source>
</evidence>
<organism evidence="13 14">
    <name type="scientific">Aedes aegypti</name>
    <name type="common">Yellowfever mosquito</name>
    <name type="synonym">Culex aegypti</name>
    <dbReference type="NCBI Taxonomy" id="7159"/>
    <lineage>
        <taxon>Eukaryota</taxon>
        <taxon>Metazoa</taxon>
        <taxon>Ecdysozoa</taxon>
        <taxon>Arthropoda</taxon>
        <taxon>Hexapoda</taxon>
        <taxon>Insecta</taxon>
        <taxon>Pterygota</taxon>
        <taxon>Neoptera</taxon>
        <taxon>Endopterygota</taxon>
        <taxon>Diptera</taxon>
        <taxon>Nematocera</taxon>
        <taxon>Culicoidea</taxon>
        <taxon>Culicidae</taxon>
        <taxon>Culicinae</taxon>
        <taxon>Aedini</taxon>
        <taxon>Aedes</taxon>
        <taxon>Stegomyia</taxon>
    </lineage>
</organism>
<dbReference type="VEuPathDB" id="VectorBase:AAEL007602"/>
<reference evidence="13" key="2">
    <citation type="submission" date="2021-02" db="UniProtKB">
        <authorList>
            <consortium name="EnsemblMetazoa"/>
        </authorList>
    </citation>
    <scope>IDENTIFICATION</scope>
    <source>
        <strain evidence="13">LVP_AGWG</strain>
    </source>
</reference>
<comment type="similarity">
    <text evidence="9">Belongs to the peptidase S1 family. CLIP subfamily.</text>
</comment>
<proteinExistence type="inferred from homology"/>
<dbReference type="InterPro" id="IPR043504">
    <property type="entry name" value="Peptidase_S1_PA_chymotrypsin"/>
</dbReference>
<keyword evidence="6" id="KW-0720">Serine protease</keyword>
<evidence type="ECO:0000256" key="4">
    <source>
        <dbReference type="ARBA" id="ARBA00022801"/>
    </source>
</evidence>
<keyword evidence="3" id="KW-0732">Signal</keyword>
<dbReference type="PROSITE" id="PS00135">
    <property type="entry name" value="TRYPSIN_SER"/>
    <property type="match status" value="1"/>
</dbReference>
<dbReference type="PROSITE" id="PS00134">
    <property type="entry name" value="TRYPSIN_HIS"/>
    <property type="match status" value="1"/>
</dbReference>
<accession>A0A1S4FGZ8</accession>
<evidence type="ECO:0000256" key="7">
    <source>
        <dbReference type="ARBA" id="ARBA00023157"/>
    </source>
</evidence>
<dbReference type="SMART" id="SM00020">
    <property type="entry name" value="Tryp_SPc"/>
    <property type="match status" value="1"/>
</dbReference>
<dbReference type="AlphaFoldDB" id="A0A1S4FGZ8"/>
<dbReference type="GO" id="GO:0004252">
    <property type="term" value="F:serine-type endopeptidase activity"/>
    <property type="evidence" value="ECO:0007669"/>
    <property type="project" value="InterPro"/>
</dbReference>
<keyword evidence="4" id="KW-0378">Hydrolase</keyword>
<dbReference type="PANTHER" id="PTHR24256">
    <property type="entry name" value="TRYPTASE-RELATED"/>
    <property type="match status" value="1"/>
</dbReference>
<evidence type="ECO:0000256" key="2">
    <source>
        <dbReference type="ARBA" id="ARBA00022670"/>
    </source>
</evidence>
<comment type="catalytic activity">
    <reaction evidence="10">
        <text>Selective cleavage of 103-Arg-|-Ser-104 and 124-Ile-|-Ile-125 bonds in Limulus clotting factor B to form activated factor B. Cleavage of -Pro-Arg-|-Xaa- bonds in synthetic substrates.</text>
        <dbReference type="EC" id="3.4.21.84"/>
    </reaction>
</comment>
<keyword evidence="8" id="KW-0325">Glycoprotein</keyword>
<dbReference type="InterPro" id="IPR001314">
    <property type="entry name" value="Peptidase_S1A"/>
</dbReference>
<keyword evidence="2" id="KW-0645">Protease</keyword>
<evidence type="ECO:0000256" key="11">
    <source>
        <dbReference type="ARBA" id="ARBA00066707"/>
    </source>
</evidence>
<dbReference type="PROSITE" id="PS51257">
    <property type="entry name" value="PROKAR_LIPOPROTEIN"/>
    <property type="match status" value="1"/>
</dbReference>
<evidence type="ECO:0000256" key="6">
    <source>
        <dbReference type="ARBA" id="ARBA00022825"/>
    </source>
</evidence>
<dbReference type="Pfam" id="PF00089">
    <property type="entry name" value="Trypsin"/>
    <property type="match status" value="1"/>
</dbReference>
<evidence type="ECO:0000313" key="13">
    <source>
        <dbReference type="EnsemblMetazoa" id="AAEL007602-PA"/>
    </source>
</evidence>
<reference evidence="13 14" key="1">
    <citation type="submission" date="2017-06" db="EMBL/GenBank/DDBJ databases">
        <title>Aedes aegypti genome working group (AGWG) sequencing and assembly.</title>
        <authorList>
            <consortium name="Aedes aegypti Genome Working Group (AGWG)"/>
            <person name="Matthews B.J."/>
        </authorList>
    </citation>
    <scope>NUCLEOTIDE SEQUENCE [LARGE SCALE GENOMIC DNA]</scope>
    <source>
        <strain evidence="13 14">LVP_AGWG</strain>
    </source>
</reference>
<evidence type="ECO:0000313" key="14">
    <source>
        <dbReference type="Proteomes" id="UP000008820"/>
    </source>
</evidence>
<keyword evidence="7" id="KW-1015">Disulfide bond</keyword>
<name>A0A1S4FGZ8_AEDAE</name>
<evidence type="ECO:0000256" key="3">
    <source>
        <dbReference type="ARBA" id="ARBA00022729"/>
    </source>
</evidence>
<feature type="domain" description="Peptidase S1" evidence="12">
    <location>
        <begin position="33"/>
        <end position="278"/>
    </location>
</feature>
<evidence type="ECO:0000256" key="9">
    <source>
        <dbReference type="ARBA" id="ARBA00024195"/>
    </source>
</evidence>
<dbReference type="SUPFAM" id="SSF50494">
    <property type="entry name" value="Trypsin-like serine proteases"/>
    <property type="match status" value="1"/>
</dbReference>
<dbReference type="CDD" id="cd00190">
    <property type="entry name" value="Tryp_SPc"/>
    <property type="match status" value="1"/>
</dbReference>
<evidence type="ECO:0000259" key="12">
    <source>
        <dbReference type="PROSITE" id="PS50240"/>
    </source>
</evidence>
<evidence type="ECO:0000256" key="8">
    <source>
        <dbReference type="ARBA" id="ARBA00023180"/>
    </source>
</evidence>
<dbReference type="EnsemblMetazoa" id="AAEL007602-RA">
    <property type="protein sequence ID" value="AAEL007602-PA"/>
    <property type="gene ID" value="AAEL007602"/>
</dbReference>
<dbReference type="Proteomes" id="UP000008820">
    <property type="component" value="Chromosome 3"/>
</dbReference>
<dbReference type="InterPro" id="IPR001254">
    <property type="entry name" value="Trypsin_dom"/>
</dbReference>
<dbReference type="EC" id="3.4.21.84" evidence="11"/>
<evidence type="ECO:0000256" key="1">
    <source>
        <dbReference type="ARBA" id="ARBA00022659"/>
    </source>
</evidence>
<dbReference type="PROSITE" id="PS50240">
    <property type="entry name" value="TRYPSIN_DOM"/>
    <property type="match status" value="1"/>
</dbReference>
<dbReference type="Gene3D" id="2.40.10.10">
    <property type="entry name" value="Trypsin-like serine proteases"/>
    <property type="match status" value="1"/>
</dbReference>
<keyword evidence="14" id="KW-1185">Reference proteome</keyword>
<gene>
    <name evidence="13" type="primary">5569401</name>
</gene>
<dbReference type="InParanoid" id="A0A1S4FGZ8"/>
<dbReference type="FunFam" id="2.40.10.10:FF:000120">
    <property type="entry name" value="Putative serine protease"/>
    <property type="match status" value="1"/>
</dbReference>
<dbReference type="InterPro" id="IPR009003">
    <property type="entry name" value="Peptidase_S1_PA"/>
</dbReference>
<dbReference type="GO" id="GO:0006508">
    <property type="term" value="P:proteolysis"/>
    <property type="evidence" value="ECO:0007669"/>
    <property type="project" value="UniProtKB-KW"/>
</dbReference>
<keyword evidence="5" id="KW-0353">Hemolymph clotting</keyword>
<dbReference type="InterPro" id="IPR033116">
    <property type="entry name" value="TRYPSIN_SER"/>
</dbReference>
<sequence>MERIQKIIVLCLILSVSIGACSDQAKNSTADKIVGGVEANRYEFPYQISLQWNLGPNYSRAPIHFCGGSLLNKNWVLTAAHCRVRYTRRGWIEVVAAEHDTTVTDGDEQRRKVIKYTNHRSYCGGVCPFDIGLILVDKPFELNRFVKPIKLPKQFQKFSGDCVASGWGSTSTTERPMYPKRLMKAVLPIVEFKTCYKNWVQEGDPDALSNVCAGPQDGSRSVCSGDSGGPLAKFDENGENPVLVGVASWGTIPCGMEEKPAVFTNVASYVDWIKENMR</sequence>
<protein>
    <recommendedName>
        <fullName evidence="11">limulus clotting factor C</fullName>
        <ecNumber evidence="11">3.4.21.84</ecNumber>
    </recommendedName>
</protein>
<dbReference type="OrthoDB" id="10061449at2759"/>
<keyword evidence="1" id="KW-0768">Sushi</keyword>
<dbReference type="InterPro" id="IPR018114">
    <property type="entry name" value="TRYPSIN_HIS"/>
</dbReference>
<dbReference type="GO" id="GO:0042381">
    <property type="term" value="P:hemolymph coagulation"/>
    <property type="evidence" value="ECO:0007669"/>
    <property type="project" value="UniProtKB-KW"/>
</dbReference>
<evidence type="ECO:0000256" key="5">
    <source>
        <dbReference type="ARBA" id="ARBA00022820"/>
    </source>
</evidence>